<dbReference type="Pfam" id="PF00650">
    <property type="entry name" value="CRAL_TRIO"/>
    <property type="match status" value="1"/>
</dbReference>
<dbReference type="SUPFAM" id="SSF46938">
    <property type="entry name" value="CRAL/TRIO N-terminal domain"/>
    <property type="match status" value="1"/>
</dbReference>
<dbReference type="VEuPathDB" id="VectorBase:MDOMA2_013639"/>
<dbReference type="Gene3D" id="3.40.525.10">
    <property type="entry name" value="CRAL-TRIO lipid binding domain"/>
    <property type="match status" value="1"/>
</dbReference>
<dbReference type="SMART" id="SM00516">
    <property type="entry name" value="SEC14"/>
    <property type="match status" value="1"/>
</dbReference>
<dbReference type="PRINTS" id="PR00180">
    <property type="entry name" value="CRETINALDHBP"/>
</dbReference>
<organism evidence="2">
    <name type="scientific">Musca domestica</name>
    <name type="common">House fly</name>
    <dbReference type="NCBI Taxonomy" id="7370"/>
    <lineage>
        <taxon>Eukaryota</taxon>
        <taxon>Metazoa</taxon>
        <taxon>Ecdysozoa</taxon>
        <taxon>Arthropoda</taxon>
        <taxon>Hexapoda</taxon>
        <taxon>Insecta</taxon>
        <taxon>Pterygota</taxon>
        <taxon>Neoptera</taxon>
        <taxon>Endopterygota</taxon>
        <taxon>Diptera</taxon>
        <taxon>Brachycera</taxon>
        <taxon>Muscomorpha</taxon>
        <taxon>Muscoidea</taxon>
        <taxon>Muscidae</taxon>
        <taxon>Musca</taxon>
    </lineage>
</organism>
<dbReference type="eggNOG" id="KOG1471">
    <property type="taxonomic scope" value="Eukaryota"/>
</dbReference>
<dbReference type="CDD" id="cd00170">
    <property type="entry name" value="SEC14"/>
    <property type="match status" value="1"/>
</dbReference>
<dbReference type="PROSITE" id="PS50191">
    <property type="entry name" value="CRAL_TRIO"/>
    <property type="match status" value="1"/>
</dbReference>
<dbReference type="PANTHER" id="PTHR10174:SF222">
    <property type="entry name" value="GH10083P-RELATED"/>
    <property type="match status" value="1"/>
</dbReference>
<dbReference type="OrthoDB" id="6682367at2759"/>
<dbReference type="InterPro" id="IPR001251">
    <property type="entry name" value="CRAL-TRIO_dom"/>
</dbReference>
<gene>
    <name evidence="2" type="primary">101900872</name>
</gene>
<reference evidence="2" key="1">
    <citation type="submission" date="2020-05" db="UniProtKB">
        <authorList>
            <consortium name="EnsemblMetazoa"/>
        </authorList>
    </citation>
    <scope>IDENTIFICATION</scope>
    <source>
        <strain evidence="2">Aabys</strain>
    </source>
</reference>
<accession>A0A1I8MET8</accession>
<evidence type="ECO:0000313" key="2">
    <source>
        <dbReference type="EnsemblMetazoa" id="MDOA004172-PA"/>
    </source>
</evidence>
<feature type="domain" description="CRAL-TRIO" evidence="1">
    <location>
        <begin position="74"/>
        <end position="245"/>
    </location>
</feature>
<dbReference type="GO" id="GO:1902936">
    <property type="term" value="F:phosphatidylinositol bisphosphate binding"/>
    <property type="evidence" value="ECO:0007669"/>
    <property type="project" value="TreeGrafter"/>
</dbReference>
<dbReference type="PANTHER" id="PTHR10174">
    <property type="entry name" value="ALPHA-TOCOPHEROL TRANSFER PROTEIN-RELATED"/>
    <property type="match status" value="1"/>
</dbReference>
<dbReference type="InterPro" id="IPR036273">
    <property type="entry name" value="CRAL/TRIO_N_dom_sf"/>
</dbReference>
<dbReference type="AlphaFoldDB" id="A0A1I8MET8"/>
<evidence type="ECO:0000259" key="1">
    <source>
        <dbReference type="PROSITE" id="PS50191"/>
    </source>
</evidence>
<dbReference type="VEuPathDB" id="VectorBase:MDOA004172"/>
<dbReference type="GO" id="GO:0016020">
    <property type="term" value="C:membrane"/>
    <property type="evidence" value="ECO:0007669"/>
    <property type="project" value="TreeGrafter"/>
</dbReference>
<dbReference type="EnsemblMetazoa" id="MDOA004172-RA">
    <property type="protein sequence ID" value="MDOA004172-PA"/>
    <property type="gene ID" value="MDOA004172"/>
</dbReference>
<dbReference type="SUPFAM" id="SSF52087">
    <property type="entry name" value="CRAL/TRIO domain"/>
    <property type="match status" value="1"/>
</dbReference>
<protein>
    <recommendedName>
        <fullName evidence="1">CRAL-TRIO domain-containing protein</fullName>
    </recommendedName>
</protein>
<dbReference type="Gene3D" id="1.20.5.1200">
    <property type="entry name" value="Alpha-tocopherol transfer"/>
    <property type="match status" value="1"/>
</dbReference>
<name>A0A1I8MET8_MUSDO</name>
<sequence length="273" mass="31849">MELVGDKEQEAILDSLQEWFEENPKFPNKIDRVLLTRFFFCMHKDEEKTKKLLETNYTIRLANPYIFTKRDPTDQDSKNTIAIADIVPLPGLTKENYRIVVHRLTNPDANLMHHAEDTKTYIMLNDCRFSLPDAIVDGAPVLSAGDVHISDMSCHSMAHMRRMSLRILRTMLKFVQEAYPVRIKAIHMVNCPSYMNNMLAFVRPFVSKKVFELMHFHTSGIESLYEFIPQDMLPEEYGGTAGKLADFKAQFLEKVMEKRDYLMDPQYWELEKA</sequence>
<proteinExistence type="predicted"/>
<dbReference type="InterPro" id="IPR036865">
    <property type="entry name" value="CRAL-TRIO_dom_sf"/>
</dbReference>